<organism evidence="2 3">
    <name type="scientific">Thalassoglobus polymorphus</name>
    <dbReference type="NCBI Taxonomy" id="2527994"/>
    <lineage>
        <taxon>Bacteria</taxon>
        <taxon>Pseudomonadati</taxon>
        <taxon>Planctomycetota</taxon>
        <taxon>Planctomycetia</taxon>
        <taxon>Planctomycetales</taxon>
        <taxon>Planctomycetaceae</taxon>
        <taxon>Thalassoglobus</taxon>
    </lineage>
</organism>
<protein>
    <recommendedName>
        <fullName evidence="1">ACT domain-containing protein</fullName>
    </recommendedName>
</protein>
<reference evidence="2 3" key="1">
    <citation type="submission" date="2019-02" db="EMBL/GenBank/DDBJ databases">
        <title>Deep-cultivation of Planctomycetes and their phenomic and genomic characterization uncovers novel biology.</title>
        <authorList>
            <person name="Wiegand S."/>
            <person name="Jogler M."/>
            <person name="Boedeker C."/>
            <person name="Pinto D."/>
            <person name="Vollmers J."/>
            <person name="Rivas-Marin E."/>
            <person name="Kohn T."/>
            <person name="Peeters S.H."/>
            <person name="Heuer A."/>
            <person name="Rast P."/>
            <person name="Oberbeckmann S."/>
            <person name="Bunk B."/>
            <person name="Jeske O."/>
            <person name="Meyerdierks A."/>
            <person name="Storesund J.E."/>
            <person name="Kallscheuer N."/>
            <person name="Luecker S."/>
            <person name="Lage O.M."/>
            <person name="Pohl T."/>
            <person name="Merkel B.J."/>
            <person name="Hornburger P."/>
            <person name="Mueller R.-W."/>
            <person name="Bruemmer F."/>
            <person name="Labrenz M."/>
            <person name="Spormann A.M."/>
            <person name="Op den Camp H."/>
            <person name="Overmann J."/>
            <person name="Amann R."/>
            <person name="Jetten M.S.M."/>
            <person name="Mascher T."/>
            <person name="Medema M.H."/>
            <person name="Devos D.P."/>
            <person name="Kaster A.-K."/>
            <person name="Ovreas L."/>
            <person name="Rohde M."/>
            <person name="Galperin M.Y."/>
            <person name="Jogler C."/>
        </authorList>
    </citation>
    <scope>NUCLEOTIDE SEQUENCE [LARGE SCALE GENOMIC DNA]</scope>
    <source>
        <strain evidence="2 3">Mal48</strain>
    </source>
</reference>
<dbReference type="RefSeq" id="WP_145199636.1">
    <property type="nucleotide sequence ID" value="NZ_CP036267.1"/>
</dbReference>
<dbReference type="Pfam" id="PF19571">
    <property type="entry name" value="ACT_8"/>
    <property type="match status" value="1"/>
</dbReference>
<evidence type="ECO:0000259" key="1">
    <source>
        <dbReference type="Pfam" id="PF19571"/>
    </source>
</evidence>
<dbReference type="Gene3D" id="3.30.2130.10">
    <property type="entry name" value="VC0802-like"/>
    <property type="match status" value="1"/>
</dbReference>
<dbReference type="KEGG" id="tpol:Mal48_26530"/>
<accession>A0A517QP19</accession>
<dbReference type="PANTHER" id="PTHR40099:SF1">
    <property type="entry name" value="ACETOLACTATE SYNTHASE, SMALL SUBUNIT"/>
    <property type="match status" value="1"/>
</dbReference>
<proteinExistence type="predicted"/>
<evidence type="ECO:0000313" key="2">
    <source>
        <dbReference type="EMBL" id="QDT33400.1"/>
    </source>
</evidence>
<dbReference type="EMBL" id="CP036267">
    <property type="protein sequence ID" value="QDT33400.1"/>
    <property type="molecule type" value="Genomic_DNA"/>
</dbReference>
<evidence type="ECO:0000313" key="3">
    <source>
        <dbReference type="Proteomes" id="UP000315724"/>
    </source>
</evidence>
<dbReference type="InterPro" id="IPR045739">
    <property type="entry name" value="ACT_dom_pair"/>
</dbReference>
<dbReference type="Proteomes" id="UP000315724">
    <property type="component" value="Chromosome"/>
</dbReference>
<feature type="domain" description="ACT" evidence="1">
    <location>
        <begin position="24"/>
        <end position="162"/>
    </location>
</feature>
<sequence>MPSGFDDDIPIEPMTLRGRDWPCLRQFCVFMENRVGSLHQLLKQIEQHDLRILALSVVDTVDFAVARIMVDEPDRAREIFDLADLNFIENDILGVELPDEAQPFVSIFLALVSAEINISYTYPLLYRRNGRGAIAVYVDDVDQAGSILRDQGHQLLSEKDLLSDDEYF</sequence>
<dbReference type="PANTHER" id="PTHR40099">
    <property type="entry name" value="ACETOLACTATE SYNTHASE, SMALL SUBUNIT"/>
    <property type="match status" value="1"/>
</dbReference>
<dbReference type="InterPro" id="IPR045865">
    <property type="entry name" value="ACT-like_dom_sf"/>
</dbReference>
<keyword evidence="3" id="KW-1185">Reference proteome</keyword>
<dbReference type="AlphaFoldDB" id="A0A517QP19"/>
<dbReference type="SUPFAM" id="SSF55021">
    <property type="entry name" value="ACT-like"/>
    <property type="match status" value="1"/>
</dbReference>
<name>A0A517QP19_9PLAN</name>
<dbReference type="OrthoDB" id="287144at2"/>
<gene>
    <name evidence="2" type="ORF">Mal48_26530</name>
</gene>